<name>A0ABD3DQ02_9LAMI</name>
<evidence type="ECO:0000313" key="2">
    <source>
        <dbReference type="Proteomes" id="UP001632038"/>
    </source>
</evidence>
<dbReference type="Proteomes" id="UP001632038">
    <property type="component" value="Unassembled WGS sequence"/>
</dbReference>
<protein>
    <submittedName>
        <fullName evidence="1">DnaJ subfamily C grv2</fullName>
    </submittedName>
</protein>
<evidence type="ECO:0000313" key="1">
    <source>
        <dbReference type="EMBL" id="KAL3643756.1"/>
    </source>
</evidence>
<sequence length="117" mass="12643">MIYQGQKVVQKVPIHEASRETLASEAYASVGASLQQTSKTPQERVRLSCLRVLHHLAGTTTIAEVMAATSVWTPQVVPLLIKAIGWQGGSILALETLMLLKVGLVEVLLGLLDWRAG</sequence>
<dbReference type="InterPro" id="IPR044978">
    <property type="entry name" value="GRV2/DNAJC13"/>
</dbReference>
<gene>
    <name evidence="1" type="primary">GRV2_1</name>
    <name evidence="1" type="ORF">CASFOL_014571</name>
</gene>
<accession>A0ABD3DQ02</accession>
<dbReference type="AlphaFoldDB" id="A0ABD3DQ02"/>
<dbReference type="PANTHER" id="PTHR36983:SF2">
    <property type="entry name" value="DNAJ HOMOLOG SUBFAMILY C MEMBER 13"/>
    <property type="match status" value="1"/>
</dbReference>
<dbReference type="EMBL" id="JAVIJP010000016">
    <property type="protein sequence ID" value="KAL3643756.1"/>
    <property type="molecule type" value="Genomic_DNA"/>
</dbReference>
<comment type="caution">
    <text evidence="1">The sequence shown here is derived from an EMBL/GenBank/DDBJ whole genome shotgun (WGS) entry which is preliminary data.</text>
</comment>
<keyword evidence="2" id="KW-1185">Reference proteome</keyword>
<proteinExistence type="predicted"/>
<dbReference type="PANTHER" id="PTHR36983">
    <property type="entry name" value="DNAJ HOMOLOG SUBFAMILY C MEMBER 13"/>
    <property type="match status" value="1"/>
</dbReference>
<reference evidence="2" key="1">
    <citation type="journal article" date="2024" name="IScience">
        <title>Strigolactones Initiate the Formation of Haustorium-like Structures in Castilleja.</title>
        <authorList>
            <person name="Buerger M."/>
            <person name="Peterson D."/>
            <person name="Chory J."/>
        </authorList>
    </citation>
    <scope>NUCLEOTIDE SEQUENCE [LARGE SCALE GENOMIC DNA]</scope>
</reference>
<organism evidence="1 2">
    <name type="scientific">Castilleja foliolosa</name>
    <dbReference type="NCBI Taxonomy" id="1961234"/>
    <lineage>
        <taxon>Eukaryota</taxon>
        <taxon>Viridiplantae</taxon>
        <taxon>Streptophyta</taxon>
        <taxon>Embryophyta</taxon>
        <taxon>Tracheophyta</taxon>
        <taxon>Spermatophyta</taxon>
        <taxon>Magnoliopsida</taxon>
        <taxon>eudicotyledons</taxon>
        <taxon>Gunneridae</taxon>
        <taxon>Pentapetalae</taxon>
        <taxon>asterids</taxon>
        <taxon>lamiids</taxon>
        <taxon>Lamiales</taxon>
        <taxon>Orobanchaceae</taxon>
        <taxon>Pedicularideae</taxon>
        <taxon>Castillejinae</taxon>
        <taxon>Castilleja</taxon>
    </lineage>
</organism>